<evidence type="ECO:0000313" key="1">
    <source>
        <dbReference type="EMBL" id="JAD70671.1"/>
    </source>
</evidence>
<reference evidence="1" key="1">
    <citation type="submission" date="2014-09" db="EMBL/GenBank/DDBJ databases">
        <authorList>
            <person name="Magalhaes I.L.F."/>
            <person name="Oliveira U."/>
            <person name="Santos F.R."/>
            <person name="Vidigal T.H.D.A."/>
            <person name="Brescovit A.D."/>
            <person name="Santos A.J."/>
        </authorList>
    </citation>
    <scope>NUCLEOTIDE SEQUENCE</scope>
    <source>
        <tissue evidence="1">Shoot tissue taken approximately 20 cm above the soil surface</tissue>
    </source>
</reference>
<dbReference type="EMBL" id="GBRH01227224">
    <property type="protein sequence ID" value="JAD70671.1"/>
    <property type="molecule type" value="Transcribed_RNA"/>
</dbReference>
<organism evidence="1">
    <name type="scientific">Arundo donax</name>
    <name type="common">Giant reed</name>
    <name type="synonym">Donax arundinaceus</name>
    <dbReference type="NCBI Taxonomy" id="35708"/>
    <lineage>
        <taxon>Eukaryota</taxon>
        <taxon>Viridiplantae</taxon>
        <taxon>Streptophyta</taxon>
        <taxon>Embryophyta</taxon>
        <taxon>Tracheophyta</taxon>
        <taxon>Spermatophyta</taxon>
        <taxon>Magnoliopsida</taxon>
        <taxon>Liliopsida</taxon>
        <taxon>Poales</taxon>
        <taxon>Poaceae</taxon>
        <taxon>PACMAD clade</taxon>
        <taxon>Arundinoideae</taxon>
        <taxon>Arundineae</taxon>
        <taxon>Arundo</taxon>
    </lineage>
</organism>
<sequence>MAAGRAPEPVVRPRD</sequence>
<name>A0A0A9C539_ARUDO</name>
<protein>
    <submittedName>
        <fullName evidence="1">Uncharacterized protein</fullName>
    </submittedName>
</protein>
<accession>A0A0A9C539</accession>
<proteinExistence type="predicted"/>
<reference evidence="1" key="2">
    <citation type="journal article" date="2015" name="Data Brief">
        <title>Shoot transcriptome of the giant reed, Arundo donax.</title>
        <authorList>
            <person name="Barrero R.A."/>
            <person name="Guerrero F.D."/>
            <person name="Moolhuijzen P."/>
            <person name="Goolsby J.A."/>
            <person name="Tidwell J."/>
            <person name="Bellgard S.E."/>
            <person name="Bellgard M.I."/>
        </authorList>
    </citation>
    <scope>NUCLEOTIDE SEQUENCE</scope>
    <source>
        <tissue evidence="1">Shoot tissue taken approximately 20 cm above the soil surface</tissue>
    </source>
</reference>